<dbReference type="Proteomes" id="UP001190640">
    <property type="component" value="Chromosome 2"/>
</dbReference>
<dbReference type="PANTHER" id="PTHR19353">
    <property type="entry name" value="FATTY ACID DESATURASE 2"/>
    <property type="match status" value="1"/>
</dbReference>
<dbReference type="PROSITE" id="PS50255">
    <property type="entry name" value="CYTOCHROME_B5_2"/>
    <property type="match status" value="1"/>
</dbReference>
<dbReference type="GO" id="GO:0016020">
    <property type="term" value="C:membrane"/>
    <property type="evidence" value="ECO:0007669"/>
    <property type="project" value="TreeGrafter"/>
</dbReference>
<sequence length="432" mass="50318">MAPQQEKGQLDPGVALPSSRLFTWEEINLRNGQGESARERWLVIDRKVYDITRFHKRHPGGSRVICSYAGQDATDPFMAFHVDKTPVKKYMKQLMIGELAPDQPSFEPSKNKLLVEDFRELRSIVEKMGLLKPNPLYFFVLLLHILLLDAAGWFVLWYFGTSVTTFIIATALLLIAQSQGGWLQHDLGHLSVFSNTKWNHILHEFVMCHLKGLSAKWWSFHHSQHHAKPNCFLKDPDIEVHPTIFSLGKPLSEELGRQKKKYMPYNHQHKYFFITMPLAVVPVFQIYSVYFIFQRKLWRELAWCATYFIRFFICFVPLLGVKGVLGELLLLIILESILFTWISQLNHIPMHIDYDGNMDWFSTQLLATCNVNQSFFNDWVTGHLNFQIEHHLFPTMPRHNFWKVTPLIKSLCAKHGIEYQSKPLFAGFADII</sequence>
<dbReference type="GeneID" id="129324937"/>
<dbReference type="PRINTS" id="PR00363">
    <property type="entry name" value="CYTOCHROMEB5"/>
</dbReference>
<evidence type="ECO:0000256" key="2">
    <source>
        <dbReference type="ARBA" id="ARBA00022516"/>
    </source>
</evidence>
<feature type="transmembrane region" description="Helical" evidence="6">
    <location>
        <begin position="136"/>
        <end position="159"/>
    </location>
</feature>
<dbReference type="Gene3D" id="3.10.120.10">
    <property type="entry name" value="Cytochrome b5-like heme/steroid binding domain"/>
    <property type="match status" value="1"/>
</dbReference>
<dbReference type="InterPro" id="IPR001199">
    <property type="entry name" value="Cyt_B5-like_heme/steroid-bd"/>
</dbReference>
<keyword evidence="6" id="KW-0472">Membrane</keyword>
<protein>
    <submittedName>
        <fullName evidence="9">Acyl-CoA (8-3)-desaturase-like</fullName>
    </submittedName>
</protein>
<dbReference type="InterPro" id="IPR005804">
    <property type="entry name" value="FA_desaturase_dom"/>
</dbReference>
<dbReference type="SUPFAM" id="SSF55856">
    <property type="entry name" value="Cytochrome b5-like heme/steroid binding domain"/>
    <property type="match status" value="1"/>
</dbReference>
<keyword evidence="4" id="KW-0443">Lipid metabolism</keyword>
<dbReference type="InterPro" id="IPR036400">
    <property type="entry name" value="Cyt_B5-like_heme/steroid_sf"/>
</dbReference>
<dbReference type="PIRSF" id="PIRSF015921">
    <property type="entry name" value="FA_sphinglp_des"/>
    <property type="match status" value="1"/>
</dbReference>
<keyword evidence="6" id="KW-1133">Transmembrane helix</keyword>
<gene>
    <name evidence="9" type="primary">LOC129324937</name>
</gene>
<keyword evidence="8" id="KW-1185">Reference proteome</keyword>
<dbReference type="InterPro" id="IPR012171">
    <property type="entry name" value="Fatty_acid_desaturase"/>
</dbReference>
<keyword evidence="2" id="KW-0444">Lipid biosynthesis</keyword>
<evidence type="ECO:0000256" key="5">
    <source>
        <dbReference type="ARBA" id="ARBA00023160"/>
    </source>
</evidence>
<feature type="transmembrane region" description="Helical" evidence="6">
    <location>
        <begin position="271"/>
        <end position="293"/>
    </location>
</feature>
<dbReference type="CDD" id="cd03506">
    <property type="entry name" value="Delta6-FADS-like"/>
    <property type="match status" value="1"/>
</dbReference>
<evidence type="ECO:0000259" key="7">
    <source>
        <dbReference type="PROSITE" id="PS50255"/>
    </source>
</evidence>
<dbReference type="Pfam" id="PF00487">
    <property type="entry name" value="FA_desaturase"/>
    <property type="match status" value="1"/>
</dbReference>
<proteinExistence type="predicted"/>
<evidence type="ECO:0000313" key="8">
    <source>
        <dbReference type="Proteomes" id="UP001190640"/>
    </source>
</evidence>
<evidence type="ECO:0000313" key="9">
    <source>
        <dbReference type="RefSeq" id="XP_054828371.1"/>
    </source>
</evidence>
<name>A0AA97IZG2_EUBMA</name>
<dbReference type="GO" id="GO:0016717">
    <property type="term" value="F:oxidoreductase activity, acting on paired donors, with oxidation of a pair of donors resulting in the reduction of molecular oxygen to two molecules of water"/>
    <property type="evidence" value="ECO:0007669"/>
    <property type="project" value="TreeGrafter"/>
</dbReference>
<feature type="domain" description="Cytochrome b5 heme-binding" evidence="7">
    <location>
        <begin position="19"/>
        <end position="100"/>
    </location>
</feature>
<comment type="pathway">
    <text evidence="1">Lipid metabolism; polyunsaturated fatty acid biosynthesis.</text>
</comment>
<dbReference type="KEGG" id="emc:129324937"/>
<dbReference type="Pfam" id="PF00173">
    <property type="entry name" value="Cyt-b5"/>
    <property type="match status" value="1"/>
</dbReference>
<dbReference type="GO" id="GO:0006633">
    <property type="term" value="P:fatty acid biosynthetic process"/>
    <property type="evidence" value="ECO:0007669"/>
    <property type="project" value="UniProtKB-KW"/>
</dbReference>
<keyword evidence="3" id="KW-0276">Fatty acid metabolism</keyword>
<evidence type="ECO:0000256" key="1">
    <source>
        <dbReference type="ARBA" id="ARBA00005105"/>
    </source>
</evidence>
<keyword evidence="6" id="KW-0812">Transmembrane</keyword>
<evidence type="ECO:0000256" key="4">
    <source>
        <dbReference type="ARBA" id="ARBA00023098"/>
    </source>
</evidence>
<dbReference type="SMART" id="SM01117">
    <property type="entry name" value="Cyt-b5"/>
    <property type="match status" value="1"/>
</dbReference>
<evidence type="ECO:0000256" key="6">
    <source>
        <dbReference type="SAM" id="Phobius"/>
    </source>
</evidence>
<accession>A0AA97IZG2</accession>
<keyword evidence="5" id="KW-0275">Fatty acid biosynthesis</keyword>
<evidence type="ECO:0000256" key="3">
    <source>
        <dbReference type="ARBA" id="ARBA00022832"/>
    </source>
</evidence>
<organism evidence="8 9">
    <name type="scientific">Eublepharis macularius</name>
    <name type="common">Leopard gecko</name>
    <name type="synonym">Cyrtodactylus macularius</name>
    <dbReference type="NCBI Taxonomy" id="481883"/>
    <lineage>
        <taxon>Eukaryota</taxon>
        <taxon>Metazoa</taxon>
        <taxon>Chordata</taxon>
        <taxon>Craniata</taxon>
        <taxon>Vertebrata</taxon>
        <taxon>Euteleostomi</taxon>
        <taxon>Lepidosauria</taxon>
        <taxon>Squamata</taxon>
        <taxon>Bifurcata</taxon>
        <taxon>Gekkota</taxon>
        <taxon>Eublepharidae</taxon>
        <taxon>Eublepharinae</taxon>
        <taxon>Eublepharis</taxon>
    </lineage>
</organism>
<reference evidence="9" key="1">
    <citation type="submission" date="2025-08" db="UniProtKB">
        <authorList>
            <consortium name="RefSeq"/>
        </authorList>
    </citation>
    <scope>IDENTIFICATION</scope>
    <source>
        <tissue evidence="9">Blood</tissue>
    </source>
</reference>
<dbReference type="PANTHER" id="PTHR19353:SF87">
    <property type="entry name" value="CYTOCHROME B5 HEME-BINDING DOMAIN-CONTAINING PROTEIN"/>
    <property type="match status" value="1"/>
</dbReference>
<dbReference type="RefSeq" id="XP_054828371.1">
    <property type="nucleotide sequence ID" value="XM_054972396.1"/>
</dbReference>
<dbReference type="AlphaFoldDB" id="A0AA97IZG2"/>